<dbReference type="GO" id="GO:0005737">
    <property type="term" value="C:cytoplasm"/>
    <property type="evidence" value="ECO:0007669"/>
    <property type="project" value="TreeGrafter"/>
</dbReference>
<evidence type="ECO:0000256" key="2">
    <source>
        <dbReference type="ARBA" id="ARBA00022723"/>
    </source>
</evidence>
<comment type="similarity">
    <text evidence="1">Belongs to the GTP cyclohydrolase I type 2/NIF3 family.</text>
</comment>
<dbReference type="Gene3D" id="3.40.1390.30">
    <property type="entry name" value="NIF3 (NGG1p interacting factor 3)-like"/>
    <property type="match status" value="1"/>
</dbReference>
<dbReference type="GO" id="GO:0046872">
    <property type="term" value="F:metal ion binding"/>
    <property type="evidence" value="ECO:0007669"/>
    <property type="project" value="UniProtKB-KW"/>
</dbReference>
<name>J9FP95_9ZZZZ</name>
<dbReference type="Pfam" id="PF01784">
    <property type="entry name" value="DUF34_NIF3"/>
    <property type="match status" value="1"/>
</dbReference>
<evidence type="ECO:0000313" key="3">
    <source>
        <dbReference type="EMBL" id="EJW89199.1"/>
    </source>
</evidence>
<dbReference type="EMBL" id="AMCI01009628">
    <property type="protein sequence ID" value="EJW89199.1"/>
    <property type="molecule type" value="Genomic_DNA"/>
</dbReference>
<accession>J9FP95</accession>
<organism evidence="3">
    <name type="scientific">gut metagenome</name>
    <dbReference type="NCBI Taxonomy" id="749906"/>
    <lineage>
        <taxon>unclassified sequences</taxon>
        <taxon>metagenomes</taxon>
        <taxon>organismal metagenomes</taxon>
    </lineage>
</organism>
<dbReference type="PANTHER" id="PTHR13799">
    <property type="entry name" value="NGG1 INTERACTING FACTOR 3"/>
    <property type="match status" value="1"/>
</dbReference>
<sequence length="287" mass="31526">MKIKEIVSALERFAPLPLQDGYDNAGLQIGLTEAEATGALLCLDVTEAVLDEAIALGYNLVIAHHPLIFKGYKSISGKNYVERCMIKAIKNDIVIYAAHTNLDNAWNGVSFKMAEKIGLKNVRVLDPQKNTLLKLVTFVPANYAESVRTALFAAGCGCVGNYDSCSYNLNGNGTFRAKEDTHPFCGTIGQLHTESEVRIETILPSHLKTQVIRALCTAHPYEEPAYDLYPLQNQWMQAGAGVIGELEAPETELKFLKRIKKVFEIGCLRHNKLMGRKILTVALCGGA</sequence>
<keyword evidence="2" id="KW-0479">Metal-binding</keyword>
<protein>
    <submittedName>
        <fullName evidence="3">NGG1p interacting factor 3, NIF3</fullName>
    </submittedName>
</protein>
<proteinExistence type="inferred from homology"/>
<dbReference type="FunFam" id="3.30.70.120:FF:000006">
    <property type="entry name" value="GTP cyclohydrolase 1 type 2 homolog"/>
    <property type="match status" value="1"/>
</dbReference>
<dbReference type="Gene3D" id="3.30.70.120">
    <property type="match status" value="1"/>
</dbReference>
<dbReference type="FunFam" id="3.40.1390.30:FF:000001">
    <property type="entry name" value="GTP cyclohydrolase 1 type 2"/>
    <property type="match status" value="1"/>
</dbReference>
<dbReference type="AlphaFoldDB" id="J9FP95"/>
<dbReference type="InterPro" id="IPR002678">
    <property type="entry name" value="DUF34/NIF3"/>
</dbReference>
<dbReference type="InterPro" id="IPR015867">
    <property type="entry name" value="N-reg_PII/ATP_PRibTrfase_C"/>
</dbReference>
<dbReference type="InterPro" id="IPR036069">
    <property type="entry name" value="DUF34/NIF3_sf"/>
</dbReference>
<gene>
    <name evidence="3" type="ORF">EVA_22691</name>
</gene>
<dbReference type="PANTHER" id="PTHR13799:SF14">
    <property type="entry name" value="GTP CYCLOHYDROLASE 1 TYPE 2 HOMOLOG"/>
    <property type="match status" value="1"/>
</dbReference>
<feature type="non-terminal residue" evidence="3">
    <location>
        <position position="287"/>
    </location>
</feature>
<comment type="caution">
    <text evidence="3">The sequence shown here is derived from an EMBL/GenBank/DDBJ whole genome shotgun (WGS) entry which is preliminary data.</text>
</comment>
<evidence type="ECO:0000256" key="1">
    <source>
        <dbReference type="ARBA" id="ARBA00006964"/>
    </source>
</evidence>
<dbReference type="SUPFAM" id="SSF102705">
    <property type="entry name" value="NIF3 (NGG1p interacting factor 3)-like"/>
    <property type="match status" value="1"/>
</dbReference>
<reference evidence="3" key="1">
    <citation type="journal article" date="2012" name="PLoS ONE">
        <title>Gene sets for utilization of primary and secondary nutrition supplies in the distal gut of endangered iberian lynx.</title>
        <authorList>
            <person name="Alcaide M."/>
            <person name="Messina E."/>
            <person name="Richter M."/>
            <person name="Bargiela R."/>
            <person name="Peplies J."/>
            <person name="Huws S.A."/>
            <person name="Newbold C.J."/>
            <person name="Golyshin P.N."/>
            <person name="Simon M.A."/>
            <person name="Lopez G."/>
            <person name="Yakimov M.M."/>
            <person name="Ferrer M."/>
        </authorList>
    </citation>
    <scope>NUCLEOTIDE SEQUENCE</scope>
</reference>